<protein>
    <submittedName>
        <fullName evidence="1">Uncharacterized protein</fullName>
    </submittedName>
</protein>
<evidence type="ECO:0000313" key="1">
    <source>
        <dbReference type="EMBL" id="SPE31987.1"/>
    </source>
</evidence>
<reference evidence="2" key="1">
    <citation type="submission" date="2018-02" db="EMBL/GenBank/DDBJ databases">
        <authorList>
            <person name="Hausmann B."/>
        </authorList>
    </citation>
    <scope>NUCLEOTIDE SEQUENCE [LARGE SCALE GENOMIC DNA]</scope>
    <source>
        <strain evidence="2">Peat soil MAG SbA5</strain>
    </source>
</reference>
<dbReference type="Proteomes" id="UP000239735">
    <property type="component" value="Unassembled WGS sequence"/>
</dbReference>
<dbReference type="AlphaFoldDB" id="A0A2N9M959"/>
<organism evidence="1 2">
    <name type="scientific">Candidatus Sulfuritelmatomonas gaucii</name>
    <dbReference type="NCBI Taxonomy" id="2043161"/>
    <lineage>
        <taxon>Bacteria</taxon>
        <taxon>Pseudomonadati</taxon>
        <taxon>Acidobacteriota</taxon>
        <taxon>Terriglobia</taxon>
        <taxon>Terriglobales</taxon>
        <taxon>Acidobacteriaceae</taxon>
        <taxon>Candidatus Sulfuritelmatomonas</taxon>
    </lineage>
</organism>
<proteinExistence type="predicted"/>
<sequence>MRDSVIRTHEESQSAWHTAYLLEAARANSHDFELLAKPVHPAELLERIRELTEPVSLLPAQRVQT</sequence>
<dbReference type="EMBL" id="OKRB01000155">
    <property type="protein sequence ID" value="SPE31987.1"/>
    <property type="molecule type" value="Genomic_DNA"/>
</dbReference>
<name>A0A2N9M959_9BACT</name>
<accession>A0A2N9M959</accession>
<evidence type="ECO:0000313" key="2">
    <source>
        <dbReference type="Proteomes" id="UP000239735"/>
    </source>
</evidence>
<gene>
    <name evidence="1" type="ORF">SBA5_920015</name>
</gene>